<gene>
    <name evidence="2" type="ORF">CI1B_72970</name>
</gene>
<organism evidence="2 3">
    <name type="scientific">Bradyrhizobium ivorense</name>
    <dbReference type="NCBI Taxonomy" id="2511166"/>
    <lineage>
        <taxon>Bacteria</taxon>
        <taxon>Pseudomonadati</taxon>
        <taxon>Pseudomonadota</taxon>
        <taxon>Alphaproteobacteria</taxon>
        <taxon>Hyphomicrobiales</taxon>
        <taxon>Nitrobacteraceae</taxon>
        <taxon>Bradyrhizobium</taxon>
    </lineage>
</organism>
<evidence type="ECO:0000256" key="1">
    <source>
        <dbReference type="SAM" id="MobiDB-lite"/>
    </source>
</evidence>
<proteinExistence type="predicted"/>
<name>A0A508TVK5_9BRAD</name>
<reference evidence="2" key="1">
    <citation type="submission" date="2019-02" db="EMBL/GenBank/DDBJ databases">
        <authorList>
            <person name="Pothier F.J."/>
        </authorList>
    </citation>
    <scope>NUCLEOTIDE SEQUENCE</scope>
    <source>
        <strain evidence="2">CI-1B</strain>
    </source>
</reference>
<comment type="caution">
    <text evidence="2">The sequence shown here is derived from an EMBL/GenBank/DDBJ whole genome shotgun (WGS) entry which is preliminary data.</text>
</comment>
<evidence type="ECO:0000313" key="3">
    <source>
        <dbReference type="Proteomes" id="UP000328092"/>
    </source>
</evidence>
<dbReference type="Proteomes" id="UP000328092">
    <property type="component" value="Unassembled WGS sequence"/>
</dbReference>
<keyword evidence="3" id="KW-1185">Reference proteome</keyword>
<evidence type="ECO:0000313" key="2">
    <source>
        <dbReference type="EMBL" id="VIO78222.1"/>
    </source>
</evidence>
<dbReference type="AlphaFoldDB" id="A0A508TVK5"/>
<dbReference type="EMBL" id="CAADFC020000030">
    <property type="protein sequence ID" value="VIO78222.1"/>
    <property type="molecule type" value="Genomic_DNA"/>
</dbReference>
<accession>A0A508TVK5</accession>
<protein>
    <submittedName>
        <fullName evidence="2">Uncharacterized protein</fullName>
    </submittedName>
</protein>
<sequence length="97" mass="10988">MWHRSEAMGRSGHPSFPTLRRAVRGEVSRASFGDRDVATDFAPAHDPPGYDPQCSGYVRATQDLIRITAVKRKQTFPSFNARPQHGSRHFEFAYRLA</sequence>
<feature type="region of interest" description="Disordered" evidence="1">
    <location>
        <begin position="1"/>
        <end position="20"/>
    </location>
</feature>